<dbReference type="PANTHER" id="PTHR21043:SF0">
    <property type="entry name" value="MITOCHONDRIAL ASSEMBLY OF RIBOSOMAL LARGE SUBUNIT PROTEIN 1"/>
    <property type="match status" value="1"/>
</dbReference>
<dbReference type="EMBL" id="UINC01105841">
    <property type="protein sequence ID" value="SVC70086.1"/>
    <property type="molecule type" value="Genomic_DNA"/>
</dbReference>
<dbReference type="SUPFAM" id="SSF81301">
    <property type="entry name" value="Nucleotidyltransferase"/>
    <property type="match status" value="1"/>
</dbReference>
<evidence type="ECO:0000256" key="1">
    <source>
        <dbReference type="ARBA" id="ARBA00010574"/>
    </source>
</evidence>
<evidence type="ECO:0008006" key="3">
    <source>
        <dbReference type="Google" id="ProtNLM"/>
    </source>
</evidence>
<dbReference type="GO" id="GO:0090071">
    <property type="term" value="P:negative regulation of ribosome biogenesis"/>
    <property type="evidence" value="ECO:0007669"/>
    <property type="project" value="TreeGrafter"/>
</dbReference>
<evidence type="ECO:0000313" key="2">
    <source>
        <dbReference type="EMBL" id="SVC70086.1"/>
    </source>
</evidence>
<dbReference type="GO" id="GO:0017148">
    <property type="term" value="P:negative regulation of translation"/>
    <property type="evidence" value="ECO:0007669"/>
    <property type="project" value="TreeGrafter"/>
</dbReference>
<name>A0A382P9Z1_9ZZZZ</name>
<dbReference type="InterPro" id="IPR043519">
    <property type="entry name" value="NT_sf"/>
</dbReference>
<dbReference type="AlphaFoldDB" id="A0A382P9Z1"/>
<gene>
    <name evidence="2" type="ORF">METZ01_LOCUS322940</name>
</gene>
<accession>A0A382P9Z1</accession>
<protein>
    <recommendedName>
        <fullName evidence="3">Ribosome silencing factor</fullName>
    </recommendedName>
</protein>
<dbReference type="HAMAP" id="MF_01477">
    <property type="entry name" value="Iojap_RsfS"/>
    <property type="match status" value="1"/>
</dbReference>
<dbReference type="InterPro" id="IPR004394">
    <property type="entry name" value="Iojap/RsfS/C7orf30"/>
</dbReference>
<reference evidence="2" key="1">
    <citation type="submission" date="2018-05" db="EMBL/GenBank/DDBJ databases">
        <authorList>
            <person name="Lanie J.A."/>
            <person name="Ng W.-L."/>
            <person name="Kazmierczak K.M."/>
            <person name="Andrzejewski T.M."/>
            <person name="Davidsen T.M."/>
            <person name="Wayne K.J."/>
            <person name="Tettelin H."/>
            <person name="Glass J.I."/>
            <person name="Rusch D."/>
            <person name="Podicherti R."/>
            <person name="Tsui H.-C.T."/>
            <person name="Winkler M.E."/>
        </authorList>
    </citation>
    <scope>NUCLEOTIDE SEQUENCE</scope>
</reference>
<organism evidence="2">
    <name type="scientific">marine metagenome</name>
    <dbReference type="NCBI Taxonomy" id="408172"/>
    <lineage>
        <taxon>unclassified sequences</taxon>
        <taxon>metagenomes</taxon>
        <taxon>ecological metagenomes</taxon>
    </lineage>
</organism>
<dbReference type="NCBIfam" id="TIGR00090">
    <property type="entry name" value="rsfS_iojap_ybeB"/>
    <property type="match status" value="1"/>
</dbReference>
<sequence length="133" mass="15618">LTALPLLPKQKKKINNPSGSKLYARRISELMLEKKALDITIIDVRKITTLTDFFVLCTSESQPQTRAITDHIHQEMKKEAMKAWHIEGYQQLDWVLVDFVNIVAHVFSKDAREYYEFERLWADGKITRIKDKK</sequence>
<comment type="similarity">
    <text evidence="1">Belongs to the Iojap/RsfS family.</text>
</comment>
<dbReference type="Gene3D" id="3.30.460.10">
    <property type="entry name" value="Beta Polymerase, domain 2"/>
    <property type="match status" value="1"/>
</dbReference>
<dbReference type="Pfam" id="PF02410">
    <property type="entry name" value="RsfS"/>
    <property type="match status" value="1"/>
</dbReference>
<dbReference type="PANTHER" id="PTHR21043">
    <property type="entry name" value="IOJAP SUPERFAMILY ORTHOLOG"/>
    <property type="match status" value="1"/>
</dbReference>
<proteinExistence type="inferred from homology"/>
<feature type="non-terminal residue" evidence="2">
    <location>
        <position position="1"/>
    </location>
</feature>
<dbReference type="GO" id="GO:0043023">
    <property type="term" value="F:ribosomal large subunit binding"/>
    <property type="evidence" value="ECO:0007669"/>
    <property type="project" value="TreeGrafter"/>
</dbReference>